<evidence type="ECO:0000256" key="8">
    <source>
        <dbReference type="ARBA" id="ARBA00051934"/>
    </source>
</evidence>
<dbReference type="RefSeq" id="WP_012415182.1">
    <property type="nucleotide sequence ID" value="NC_010644.1"/>
</dbReference>
<dbReference type="HOGENOM" id="CLU_051433_0_0_0"/>
<evidence type="ECO:0000313" key="11">
    <source>
        <dbReference type="EMBL" id="ACC98567.1"/>
    </source>
</evidence>
<name>B2KDH1_ELUMP</name>
<dbReference type="STRING" id="445932.Emin_1014"/>
<dbReference type="AlphaFoldDB" id="B2KDH1"/>
<dbReference type="OrthoDB" id="9804474at2"/>
<dbReference type="GO" id="GO:0009089">
    <property type="term" value="P:lysine biosynthetic process via diaminopimelate"/>
    <property type="evidence" value="ECO:0007669"/>
    <property type="project" value="UniProtKB-UniPathway"/>
</dbReference>
<evidence type="ECO:0000256" key="7">
    <source>
        <dbReference type="ARBA" id="ARBA00022898"/>
    </source>
</evidence>
<comment type="pathway">
    <text evidence="2">Amino-acid biosynthesis; L-lysine biosynthesis via DAP pathway; LL-2,6-diaminopimelate from (S)-tetrahydrodipicolinate (aminotransferase route): step 1/1.</text>
</comment>
<sequence>MTKLNENYLKLQSSYLFSTIAKKVAAYKQENPSAEIIRLGIGDVTLPLPSAVIEAMHKAVDEMAVSSSFKGYGPDYGYDFLRQKIVETDYLARGVQITEDEVFISDGAKSDVGNFQEIFDAKASVAITDPVYPVYLDTNVMAGRTGAFKKGKYSKIVYLPCTAKNNFIPLLPKKHVDLIYICSPNNPTGTCLNKEELSKWVEYALNNKSVILFDSAYEAFISEPDIPHSIFEIPGAEKVAVEFRSFSKTAGFTGTRCAYTVVPKALKVFDKEGGEHSLNSLWGRRQSTKFNGVPYIVQKGAEAVYSPEGQKQIKENIAYYMENAKIIREGLRSLGLKIFGGVNAPYIWIKLPKGVTSWDFFGKLLKEANVVGTPGAGFGPCGEGCFRLTAFGSRENTIKAVERIKQLKL</sequence>
<comment type="catalytic activity">
    <reaction evidence="8">
        <text>(2S,6S)-2,6-diaminopimelate + 2-oxoglutarate = (S)-2,3,4,5-tetrahydrodipicolinate + L-glutamate + H2O + H(+)</text>
        <dbReference type="Rhea" id="RHEA:23988"/>
        <dbReference type="ChEBI" id="CHEBI:15377"/>
        <dbReference type="ChEBI" id="CHEBI:15378"/>
        <dbReference type="ChEBI" id="CHEBI:16810"/>
        <dbReference type="ChEBI" id="CHEBI:16845"/>
        <dbReference type="ChEBI" id="CHEBI:29985"/>
        <dbReference type="ChEBI" id="CHEBI:57609"/>
        <dbReference type="EC" id="2.6.1.83"/>
    </reaction>
</comment>
<dbReference type="KEGG" id="emi:Emin_1014"/>
<keyword evidence="6 11" id="KW-0808">Transferase</keyword>
<reference evidence="11 12" key="1">
    <citation type="journal article" date="2009" name="Appl. Environ. Microbiol.">
        <title>Genomic analysis of 'Elusimicrobium minutum,' the first cultivated representative of the phylum 'Elusimicrobia' (formerly termite group 1).</title>
        <authorList>
            <person name="Herlemann D.P.R."/>
            <person name="Geissinger O."/>
            <person name="Ikeda-Ohtsubo W."/>
            <person name="Kunin V."/>
            <person name="Sun H."/>
            <person name="Lapidus A."/>
            <person name="Hugenholtz P."/>
            <person name="Brune A."/>
        </authorList>
    </citation>
    <scope>NUCLEOTIDE SEQUENCE [LARGE SCALE GENOMIC DNA]</scope>
    <source>
        <strain evidence="11 12">Pei191</strain>
    </source>
</reference>
<comment type="cofactor">
    <cofactor evidence="1">
        <name>pyridoxal 5'-phosphate</name>
        <dbReference type="ChEBI" id="CHEBI:597326"/>
    </cofactor>
</comment>
<gene>
    <name evidence="11" type="ordered locus">Emin_1014</name>
</gene>
<keyword evidence="5 11" id="KW-0032">Aminotransferase</keyword>
<organism evidence="11 12">
    <name type="scientific">Elusimicrobium minutum (strain Pei191)</name>
    <dbReference type="NCBI Taxonomy" id="445932"/>
    <lineage>
        <taxon>Bacteria</taxon>
        <taxon>Pseudomonadati</taxon>
        <taxon>Elusimicrobiota</taxon>
        <taxon>Elusimicrobia</taxon>
        <taxon>Elusimicrobiales</taxon>
        <taxon>Elusimicrobiaceae</taxon>
        <taxon>Elusimicrobium</taxon>
    </lineage>
</organism>
<dbReference type="SUPFAM" id="SSF53383">
    <property type="entry name" value="PLP-dependent transferases"/>
    <property type="match status" value="1"/>
</dbReference>
<dbReference type="NCBIfam" id="TIGR03542">
    <property type="entry name" value="DAPAT_plant"/>
    <property type="match status" value="1"/>
</dbReference>
<evidence type="ECO:0000256" key="1">
    <source>
        <dbReference type="ARBA" id="ARBA00001933"/>
    </source>
</evidence>
<keyword evidence="12" id="KW-1185">Reference proteome</keyword>
<dbReference type="Gene3D" id="3.40.640.10">
    <property type="entry name" value="Type I PLP-dependent aspartate aminotransferase-like (Major domain)"/>
    <property type="match status" value="1"/>
</dbReference>
<evidence type="ECO:0000256" key="6">
    <source>
        <dbReference type="ARBA" id="ARBA00022679"/>
    </source>
</evidence>
<dbReference type="GO" id="GO:0010285">
    <property type="term" value="F:L,L-diaminopimelate aminotransferase activity"/>
    <property type="evidence" value="ECO:0007669"/>
    <property type="project" value="UniProtKB-EC"/>
</dbReference>
<proteinExistence type="inferred from homology"/>
<dbReference type="CDD" id="cd00609">
    <property type="entry name" value="AAT_like"/>
    <property type="match status" value="1"/>
</dbReference>
<dbReference type="GO" id="GO:0030170">
    <property type="term" value="F:pyridoxal phosphate binding"/>
    <property type="evidence" value="ECO:0007669"/>
    <property type="project" value="UniProtKB-UniRule"/>
</dbReference>
<feature type="domain" description="Aminotransferase class I/classII large" evidence="10">
    <location>
        <begin position="35"/>
        <end position="404"/>
    </location>
</feature>
<dbReference type="PANTHER" id="PTHR43144">
    <property type="entry name" value="AMINOTRANSFERASE"/>
    <property type="match status" value="1"/>
</dbReference>
<accession>B2KDH1</accession>
<dbReference type="InterPro" id="IPR019942">
    <property type="entry name" value="DapL/ALD1"/>
</dbReference>
<dbReference type="UniPathway" id="UPA00034">
    <property type="reaction ID" value="UER00466"/>
</dbReference>
<dbReference type="EMBL" id="CP001055">
    <property type="protein sequence ID" value="ACC98567.1"/>
    <property type="molecule type" value="Genomic_DNA"/>
</dbReference>
<dbReference type="InterPro" id="IPR015422">
    <property type="entry name" value="PyrdxlP-dep_Trfase_small"/>
</dbReference>
<dbReference type="Proteomes" id="UP000001029">
    <property type="component" value="Chromosome"/>
</dbReference>
<dbReference type="FunFam" id="3.40.640.10:FF:000099">
    <property type="entry name" value="LL-diaminopimelate aminotransferase, chloroplastic"/>
    <property type="match status" value="1"/>
</dbReference>
<evidence type="ECO:0000256" key="5">
    <source>
        <dbReference type="ARBA" id="ARBA00022576"/>
    </source>
</evidence>
<dbReference type="HAMAP" id="MF_01642">
    <property type="entry name" value="DapL_aminotrans_1"/>
    <property type="match status" value="1"/>
</dbReference>
<evidence type="ECO:0000259" key="10">
    <source>
        <dbReference type="Pfam" id="PF00155"/>
    </source>
</evidence>
<dbReference type="InterPro" id="IPR004839">
    <property type="entry name" value="Aminotransferase_I/II_large"/>
</dbReference>
<dbReference type="EC" id="2.6.1.83" evidence="3 9"/>
<evidence type="ECO:0000256" key="3">
    <source>
        <dbReference type="ARBA" id="ARBA00013138"/>
    </source>
</evidence>
<evidence type="ECO:0000256" key="4">
    <source>
        <dbReference type="ARBA" id="ARBA00018052"/>
    </source>
</evidence>
<protein>
    <recommendedName>
        <fullName evidence="4 9">LL-diaminopimelate aminotransferase</fullName>
        <ecNumber evidence="3 9">2.6.1.83</ecNumber>
    </recommendedName>
</protein>
<dbReference type="Pfam" id="PF00155">
    <property type="entry name" value="Aminotran_1_2"/>
    <property type="match status" value="1"/>
</dbReference>
<evidence type="ECO:0000313" key="12">
    <source>
        <dbReference type="Proteomes" id="UP000001029"/>
    </source>
</evidence>
<dbReference type="InterPro" id="IPR015424">
    <property type="entry name" value="PyrdxlP-dep_Trfase"/>
</dbReference>
<keyword evidence="7" id="KW-0663">Pyridoxal phosphate</keyword>
<dbReference type="Gene3D" id="3.90.1150.10">
    <property type="entry name" value="Aspartate Aminotransferase, domain 1"/>
    <property type="match status" value="1"/>
</dbReference>
<evidence type="ECO:0000256" key="9">
    <source>
        <dbReference type="NCBIfam" id="TIGR03542"/>
    </source>
</evidence>
<evidence type="ECO:0000256" key="2">
    <source>
        <dbReference type="ARBA" id="ARBA00004982"/>
    </source>
</evidence>
<dbReference type="InterPro" id="IPR015421">
    <property type="entry name" value="PyrdxlP-dep_Trfase_major"/>
</dbReference>